<dbReference type="AlphaFoldDB" id="A0AAX4NZJ8"/>
<feature type="region of interest" description="Disordered" evidence="1">
    <location>
        <begin position="94"/>
        <end position="122"/>
    </location>
</feature>
<evidence type="ECO:0000313" key="3">
    <source>
        <dbReference type="Proteomes" id="UP001472866"/>
    </source>
</evidence>
<dbReference type="EMBL" id="CP151501">
    <property type="protein sequence ID" value="WZN59246.1"/>
    <property type="molecule type" value="Genomic_DNA"/>
</dbReference>
<organism evidence="2 3">
    <name type="scientific">Chloropicon roscoffensis</name>
    <dbReference type="NCBI Taxonomy" id="1461544"/>
    <lineage>
        <taxon>Eukaryota</taxon>
        <taxon>Viridiplantae</taxon>
        <taxon>Chlorophyta</taxon>
        <taxon>Chloropicophyceae</taxon>
        <taxon>Chloropicales</taxon>
        <taxon>Chloropicaceae</taxon>
        <taxon>Chloropicon</taxon>
    </lineage>
</organism>
<gene>
    <name evidence="2" type="ORF">HKI87_01g07710</name>
</gene>
<feature type="region of interest" description="Disordered" evidence="1">
    <location>
        <begin position="1"/>
        <end position="29"/>
    </location>
</feature>
<accession>A0AAX4NZJ8</accession>
<name>A0AAX4NZJ8_9CHLO</name>
<feature type="compositionally biased region" description="Basic and acidic residues" evidence="1">
    <location>
        <begin position="138"/>
        <end position="167"/>
    </location>
</feature>
<evidence type="ECO:0000313" key="2">
    <source>
        <dbReference type="EMBL" id="WZN59246.1"/>
    </source>
</evidence>
<protein>
    <submittedName>
        <fullName evidence="2">Uncharacterized protein</fullName>
    </submittedName>
</protein>
<evidence type="ECO:0000256" key="1">
    <source>
        <dbReference type="SAM" id="MobiDB-lite"/>
    </source>
</evidence>
<keyword evidence="3" id="KW-1185">Reference proteome</keyword>
<dbReference type="Proteomes" id="UP001472866">
    <property type="component" value="Chromosome 01"/>
</dbReference>
<feature type="compositionally biased region" description="Low complexity" evidence="1">
    <location>
        <begin position="10"/>
        <end position="25"/>
    </location>
</feature>
<sequence>MYRRLAVWTSSGPARGSAGPPAGKAPADRGENVVQGFADLFREDKRRHLRAHERLDWKAWNLFLALLPPAGLYLTMSYARKDMDEIVRSGGESFRTTRASKKETGVARPSTSGSAGKAGEEIEGRLASIDRRVRDLGEKLERSEEAGRELRERLGRLQEDQRRRSEGSRAAQGTGWLSWFGLRGRAARKTEEARKEGL</sequence>
<feature type="region of interest" description="Disordered" evidence="1">
    <location>
        <begin position="138"/>
        <end position="171"/>
    </location>
</feature>
<proteinExistence type="predicted"/>
<reference evidence="2 3" key="1">
    <citation type="submission" date="2024-03" db="EMBL/GenBank/DDBJ databases">
        <title>Complete genome sequence of the green alga Chloropicon roscoffensis RCC1871.</title>
        <authorList>
            <person name="Lemieux C."/>
            <person name="Pombert J.-F."/>
            <person name="Otis C."/>
            <person name="Turmel M."/>
        </authorList>
    </citation>
    <scope>NUCLEOTIDE SEQUENCE [LARGE SCALE GENOMIC DNA]</scope>
    <source>
        <strain evidence="2 3">RCC1871</strain>
    </source>
</reference>